<sequence>MISNASKPAAHAPAWIGIEAAAYHFPGELQDIEAWALRHNLPEARVQAIIRSGCRHFHAAPDMDEVELACRAAARLFDEHGLHPSDIGAVIHVHTQLFSVPAAPRSLPLELVSRFGIRPFWAGSVNQLNCSSNAAAIGLAETLMASHAGLHHVLIVSADRVYGERFRLRQMSGIQSDGAACLLVSRNCSRNRIGALALRNYGKWHQGSDTNAAVEREMINLEWHYTRKVMQQAVADSGVPLQDYGCLLPHNSDHKGWKSICNAMGIPQDILRADNILQKGHACCSDLAVNLADIGLAEVDAGRHLISVTQSNSGAFSALTLHPVDRHDAH</sequence>
<dbReference type="PANTHER" id="PTHR34069:SF2">
    <property type="entry name" value="BETA-KETOACYL-[ACYL-CARRIER-PROTEIN] SYNTHASE III"/>
    <property type="match status" value="1"/>
</dbReference>
<comment type="caution">
    <text evidence="1">The sequence shown here is derived from an EMBL/GenBank/DDBJ whole genome shotgun (WGS) entry which is preliminary data.</text>
</comment>
<dbReference type="GO" id="GO:0044550">
    <property type="term" value="P:secondary metabolite biosynthetic process"/>
    <property type="evidence" value="ECO:0007669"/>
    <property type="project" value="TreeGrafter"/>
</dbReference>
<gene>
    <name evidence="1" type="ORF">C2134_19015</name>
</gene>
<proteinExistence type="predicted"/>
<dbReference type="Proteomes" id="UP000236416">
    <property type="component" value="Unassembled WGS sequence"/>
</dbReference>
<dbReference type="AlphaFoldDB" id="A0A2K4MJX9"/>
<dbReference type="RefSeq" id="WP_103321655.1">
    <property type="nucleotide sequence ID" value="NZ_PPTF01000085.1"/>
</dbReference>
<organism evidence="1 2">
    <name type="scientific">Chromobacterium sinusclupearum</name>
    <dbReference type="NCBI Taxonomy" id="2077146"/>
    <lineage>
        <taxon>Bacteria</taxon>
        <taxon>Pseudomonadati</taxon>
        <taxon>Pseudomonadota</taxon>
        <taxon>Betaproteobacteria</taxon>
        <taxon>Neisseriales</taxon>
        <taxon>Chromobacteriaceae</taxon>
        <taxon>Chromobacterium</taxon>
    </lineage>
</organism>
<dbReference type="SUPFAM" id="SSF53901">
    <property type="entry name" value="Thiolase-like"/>
    <property type="match status" value="1"/>
</dbReference>
<dbReference type="InterPro" id="IPR016039">
    <property type="entry name" value="Thiolase-like"/>
</dbReference>
<keyword evidence="2" id="KW-1185">Reference proteome</keyword>
<dbReference type="EMBL" id="PPTF01000085">
    <property type="protein sequence ID" value="POA97045.1"/>
    <property type="molecule type" value="Genomic_DNA"/>
</dbReference>
<dbReference type="PANTHER" id="PTHR34069">
    <property type="entry name" value="3-OXOACYL-[ACYL-CARRIER-PROTEIN] SYNTHASE 3"/>
    <property type="match status" value="1"/>
</dbReference>
<reference evidence="1 2" key="1">
    <citation type="submission" date="2018-01" db="EMBL/GenBank/DDBJ databases">
        <title>Genomic Sequence of Chromobacterium MWU13-2610 from wild cranberry bogs within the Cape Cod National Seashore.</title>
        <authorList>
            <person name="O'Hara-Hanley K."/>
            <person name="Soby S."/>
            <person name="Harrison A."/>
        </authorList>
    </citation>
    <scope>NUCLEOTIDE SEQUENCE [LARGE SCALE GENOMIC DNA]</scope>
    <source>
        <strain evidence="1 2">MWU13-2610</strain>
    </source>
</reference>
<dbReference type="GO" id="GO:0016746">
    <property type="term" value="F:acyltransferase activity"/>
    <property type="evidence" value="ECO:0007669"/>
    <property type="project" value="UniProtKB-KW"/>
</dbReference>
<name>A0A2K4MJX9_9NEIS</name>
<protein>
    <submittedName>
        <fullName evidence="1">3-oxoacyl-ACP synthase</fullName>
    </submittedName>
</protein>
<evidence type="ECO:0000313" key="2">
    <source>
        <dbReference type="Proteomes" id="UP000236416"/>
    </source>
</evidence>
<evidence type="ECO:0000313" key="1">
    <source>
        <dbReference type="EMBL" id="POA97045.1"/>
    </source>
</evidence>
<dbReference type="Gene3D" id="3.40.47.10">
    <property type="match status" value="2"/>
</dbReference>
<accession>A0A2K4MJX9</accession>